<evidence type="ECO:0000313" key="3">
    <source>
        <dbReference type="EMBL" id="KAH6595523.1"/>
    </source>
</evidence>
<keyword evidence="4" id="KW-1185">Reference proteome</keyword>
<sequence>MLASVFLGAIMATGCSSVSATQTIVEESTLSSLETFMQFSAASYCAAVHNTLTWDCGELCGGATAGTTILASFKHAIASIRGTGVGMVVVNPNINTIAIIFRGTVLSTDDWKSDIRLNRKSGSWLNTLWDPTRPKPPDSGDEIVAPDKILLHSGFTTNYHGIRAVVQNHLIDAMNDYPTYSIVFTGHSLGGALASLAMVDAAVHHGVEKAKKMSLFSYGQPRTGNRAFANWVNTIPFEGVYRVTRMRDPIPRTPPRFLGYQHFDREYYIRGDNVTVTCTTTKEGEEASDCINARRFRLSRFAHTNGYYWPS</sequence>
<accession>A0ABQ8FBU3</accession>
<dbReference type="CDD" id="cd00519">
    <property type="entry name" value="Lipase_3"/>
    <property type="match status" value="1"/>
</dbReference>
<keyword evidence="1" id="KW-0732">Signal</keyword>
<dbReference type="Gene3D" id="3.40.50.1820">
    <property type="entry name" value="alpha/beta hydrolase"/>
    <property type="match status" value="1"/>
</dbReference>
<name>A0ABQ8FBU3_9FUNG</name>
<dbReference type="PANTHER" id="PTHR45856">
    <property type="entry name" value="ALPHA/BETA-HYDROLASES SUPERFAMILY PROTEIN"/>
    <property type="match status" value="1"/>
</dbReference>
<dbReference type="Proteomes" id="UP001648503">
    <property type="component" value="Unassembled WGS sequence"/>
</dbReference>
<feature type="chain" id="PRO_5045989356" description="Fungal lipase-type domain-containing protein" evidence="1">
    <location>
        <begin position="21"/>
        <end position="311"/>
    </location>
</feature>
<dbReference type="InterPro" id="IPR002921">
    <property type="entry name" value="Fungal_lipase-type"/>
</dbReference>
<gene>
    <name evidence="3" type="ORF">BASA50_005732</name>
</gene>
<feature type="signal peptide" evidence="1">
    <location>
        <begin position="1"/>
        <end position="20"/>
    </location>
</feature>
<dbReference type="InterPro" id="IPR051218">
    <property type="entry name" value="Sec_MonoDiacylglyc_Lipase"/>
</dbReference>
<dbReference type="SUPFAM" id="SSF53474">
    <property type="entry name" value="alpha/beta-Hydrolases"/>
    <property type="match status" value="1"/>
</dbReference>
<evidence type="ECO:0000256" key="1">
    <source>
        <dbReference type="SAM" id="SignalP"/>
    </source>
</evidence>
<reference evidence="3 4" key="1">
    <citation type="submission" date="2021-02" db="EMBL/GenBank/DDBJ databases">
        <title>Variation within the Batrachochytrium salamandrivorans European outbreak.</title>
        <authorList>
            <person name="Kelly M."/>
            <person name="Pasmans F."/>
            <person name="Shea T.P."/>
            <person name="Munoz J.F."/>
            <person name="Carranza S."/>
            <person name="Cuomo C.A."/>
            <person name="Martel A."/>
        </authorList>
    </citation>
    <scope>NUCLEOTIDE SEQUENCE [LARGE SCALE GENOMIC DNA]</scope>
    <source>
        <strain evidence="3 4">AMFP18/2</strain>
    </source>
</reference>
<evidence type="ECO:0000259" key="2">
    <source>
        <dbReference type="Pfam" id="PF01764"/>
    </source>
</evidence>
<comment type="caution">
    <text evidence="3">The sequence shown here is derived from an EMBL/GenBank/DDBJ whole genome shotgun (WGS) entry which is preliminary data.</text>
</comment>
<dbReference type="InterPro" id="IPR029058">
    <property type="entry name" value="AB_hydrolase_fold"/>
</dbReference>
<proteinExistence type="predicted"/>
<evidence type="ECO:0000313" key="4">
    <source>
        <dbReference type="Proteomes" id="UP001648503"/>
    </source>
</evidence>
<feature type="domain" description="Fungal lipase-type" evidence="2">
    <location>
        <begin position="99"/>
        <end position="256"/>
    </location>
</feature>
<organism evidence="3 4">
    <name type="scientific">Batrachochytrium salamandrivorans</name>
    <dbReference type="NCBI Taxonomy" id="1357716"/>
    <lineage>
        <taxon>Eukaryota</taxon>
        <taxon>Fungi</taxon>
        <taxon>Fungi incertae sedis</taxon>
        <taxon>Chytridiomycota</taxon>
        <taxon>Chytridiomycota incertae sedis</taxon>
        <taxon>Chytridiomycetes</taxon>
        <taxon>Rhizophydiales</taxon>
        <taxon>Rhizophydiales incertae sedis</taxon>
        <taxon>Batrachochytrium</taxon>
    </lineage>
</organism>
<dbReference type="EMBL" id="JAFCIX010000298">
    <property type="protein sequence ID" value="KAH6595523.1"/>
    <property type="molecule type" value="Genomic_DNA"/>
</dbReference>
<protein>
    <recommendedName>
        <fullName evidence="2">Fungal lipase-type domain-containing protein</fullName>
    </recommendedName>
</protein>
<dbReference type="PANTHER" id="PTHR45856:SF25">
    <property type="entry name" value="FUNGAL LIPASE-LIKE DOMAIN-CONTAINING PROTEIN"/>
    <property type="match status" value="1"/>
</dbReference>
<dbReference type="Pfam" id="PF01764">
    <property type="entry name" value="Lipase_3"/>
    <property type="match status" value="1"/>
</dbReference>